<protein>
    <submittedName>
        <fullName evidence="11">E3 ubiquitin-protein ligase RNF135-like</fullName>
    </submittedName>
</protein>
<dbReference type="SMART" id="SM00184">
    <property type="entry name" value="RING"/>
    <property type="match status" value="1"/>
</dbReference>
<dbReference type="InterPro" id="IPR051051">
    <property type="entry name" value="E3_ubiq-ligase_TRIM/RNF"/>
</dbReference>
<accession>A0A6P8SG45</accession>
<dbReference type="KEGG" id="gsh:117368362"/>
<evidence type="ECO:0000256" key="3">
    <source>
        <dbReference type="ARBA" id="ARBA00022771"/>
    </source>
</evidence>
<evidence type="ECO:0000259" key="8">
    <source>
        <dbReference type="PROSITE" id="PS50089"/>
    </source>
</evidence>
<dbReference type="Pfam" id="PF15227">
    <property type="entry name" value="zf-C3HC4_4"/>
    <property type="match status" value="1"/>
</dbReference>
<dbReference type="Gene3D" id="2.60.120.920">
    <property type="match status" value="1"/>
</dbReference>
<dbReference type="Gene3D" id="3.30.40.10">
    <property type="entry name" value="Zinc/RING finger domain, C3HC4 (zinc finger)"/>
    <property type="match status" value="1"/>
</dbReference>
<dbReference type="SUPFAM" id="SSF57850">
    <property type="entry name" value="RING/U-box"/>
    <property type="match status" value="1"/>
</dbReference>
<evidence type="ECO:0000256" key="5">
    <source>
        <dbReference type="ARBA" id="ARBA00022859"/>
    </source>
</evidence>
<dbReference type="RefSeq" id="XP_033817845.1">
    <property type="nucleotide sequence ID" value="XM_033961954.1"/>
</dbReference>
<dbReference type="Proteomes" id="UP000515159">
    <property type="component" value="Chromosome 10"/>
</dbReference>
<keyword evidence="4" id="KW-0862">Zinc</keyword>
<dbReference type="InParanoid" id="A0A6P8SG45"/>
<dbReference type="GO" id="GO:0045087">
    <property type="term" value="P:innate immune response"/>
    <property type="evidence" value="ECO:0007669"/>
    <property type="project" value="UniProtKB-KW"/>
</dbReference>
<evidence type="ECO:0000256" key="6">
    <source>
        <dbReference type="PROSITE-ProRule" id="PRU00175"/>
    </source>
</evidence>
<evidence type="ECO:0000259" key="9">
    <source>
        <dbReference type="PROSITE" id="PS50188"/>
    </source>
</evidence>
<dbReference type="InterPro" id="IPR013083">
    <property type="entry name" value="Znf_RING/FYVE/PHD"/>
</dbReference>
<dbReference type="SMART" id="SM00589">
    <property type="entry name" value="PRY"/>
    <property type="match status" value="1"/>
</dbReference>
<keyword evidence="10" id="KW-1185">Reference proteome</keyword>
<keyword evidence="3 6" id="KW-0863">Zinc-finger</keyword>
<keyword evidence="7" id="KW-0175">Coiled coil</keyword>
<proteinExistence type="predicted"/>
<dbReference type="SMART" id="SM00449">
    <property type="entry name" value="SPRY"/>
    <property type="match status" value="1"/>
</dbReference>
<dbReference type="InterPro" id="IPR017907">
    <property type="entry name" value="Znf_RING_CS"/>
</dbReference>
<dbReference type="InterPro" id="IPR003879">
    <property type="entry name" value="Butyrophylin_SPRY"/>
</dbReference>
<dbReference type="PROSITE" id="PS50089">
    <property type="entry name" value="ZF_RING_2"/>
    <property type="match status" value="1"/>
</dbReference>
<dbReference type="InterPro" id="IPR001841">
    <property type="entry name" value="Znf_RING"/>
</dbReference>
<dbReference type="PROSITE" id="PS50188">
    <property type="entry name" value="B302_SPRY"/>
    <property type="match status" value="1"/>
</dbReference>
<dbReference type="PANTHER" id="PTHR25465">
    <property type="entry name" value="B-BOX DOMAIN CONTAINING"/>
    <property type="match status" value="1"/>
</dbReference>
<dbReference type="Pfam" id="PF00643">
    <property type="entry name" value="zf-B_box"/>
    <property type="match status" value="1"/>
</dbReference>
<evidence type="ECO:0000256" key="4">
    <source>
        <dbReference type="ARBA" id="ARBA00022833"/>
    </source>
</evidence>
<dbReference type="InterPro" id="IPR000315">
    <property type="entry name" value="Znf_B-box"/>
</dbReference>
<dbReference type="Pfam" id="PF00622">
    <property type="entry name" value="SPRY"/>
    <property type="match status" value="1"/>
</dbReference>
<dbReference type="Gene3D" id="4.10.830.40">
    <property type="match status" value="1"/>
</dbReference>
<dbReference type="SUPFAM" id="SSF57845">
    <property type="entry name" value="B-box zinc-binding domain"/>
    <property type="match status" value="1"/>
</dbReference>
<feature type="domain" description="RING-type" evidence="8">
    <location>
        <begin position="17"/>
        <end position="58"/>
    </location>
</feature>
<dbReference type="InterPro" id="IPR006574">
    <property type="entry name" value="PRY"/>
</dbReference>
<keyword evidence="1" id="KW-0399">Innate immunity</keyword>
<organism evidence="10 11">
    <name type="scientific">Geotrypetes seraphini</name>
    <name type="common">Gaboon caecilian</name>
    <name type="synonym">Caecilia seraphini</name>
    <dbReference type="NCBI Taxonomy" id="260995"/>
    <lineage>
        <taxon>Eukaryota</taxon>
        <taxon>Metazoa</taxon>
        <taxon>Chordata</taxon>
        <taxon>Craniata</taxon>
        <taxon>Vertebrata</taxon>
        <taxon>Euteleostomi</taxon>
        <taxon>Amphibia</taxon>
        <taxon>Gymnophiona</taxon>
        <taxon>Geotrypetes</taxon>
    </lineage>
</organism>
<dbReference type="InterPro" id="IPR001870">
    <property type="entry name" value="B30.2/SPRY"/>
</dbReference>
<dbReference type="PANTHER" id="PTHR25465:SF36">
    <property type="entry name" value="E3 UBIQUITIN-PROTEIN LIGASE TRIM7"/>
    <property type="match status" value="1"/>
</dbReference>
<dbReference type="GO" id="GO:0005737">
    <property type="term" value="C:cytoplasm"/>
    <property type="evidence" value="ECO:0007669"/>
    <property type="project" value="UniProtKB-ARBA"/>
</dbReference>
<name>A0A6P8SG45_GEOSA</name>
<dbReference type="Pfam" id="PF13765">
    <property type="entry name" value="PRY"/>
    <property type="match status" value="1"/>
</dbReference>
<gene>
    <name evidence="11" type="primary">LOC117368362</name>
</gene>
<reference evidence="11" key="1">
    <citation type="submission" date="2025-08" db="UniProtKB">
        <authorList>
            <consortium name="RefSeq"/>
        </authorList>
    </citation>
    <scope>IDENTIFICATION</scope>
</reference>
<evidence type="ECO:0000313" key="11">
    <source>
        <dbReference type="RefSeq" id="XP_033817845.1"/>
    </source>
</evidence>
<dbReference type="SUPFAM" id="SSF49899">
    <property type="entry name" value="Concanavalin A-like lectins/glucanases"/>
    <property type="match status" value="1"/>
</dbReference>
<dbReference type="Gene3D" id="3.30.160.60">
    <property type="entry name" value="Classic Zinc Finger"/>
    <property type="match status" value="1"/>
</dbReference>
<dbReference type="OrthoDB" id="6270329at2759"/>
<dbReference type="PROSITE" id="PS00518">
    <property type="entry name" value="ZF_RING_1"/>
    <property type="match status" value="1"/>
</dbReference>
<dbReference type="AlphaFoldDB" id="A0A6P8SG45"/>
<keyword evidence="2" id="KW-0479">Metal-binding</keyword>
<dbReference type="GO" id="GO:0008270">
    <property type="term" value="F:zinc ion binding"/>
    <property type="evidence" value="ECO:0007669"/>
    <property type="project" value="UniProtKB-KW"/>
</dbReference>
<sequence>MAAREVLVMVSAKDLECSICLSYFDRPCTLGCGHNFCISCIEMHWSPPPEHYKCPLCQRTWRARPALNKNTELTAMVEKVRASAPPAVEPPCCAGPGARVLCLTCARAFCPAHGRPHLEEGPLGAHVLVKPLEASWPCGEHAQALQYFCASHGLPVCPSCVGQHPNCRLVPLLQEFLRKQEHMKTKLNEVILEIERKEVAISRWNEECHRMNCSLSENKALLTESFQDMKKYLEELEYATIRKAEEEREQGQRELEDIINTLTEERDKLKDFKAKRQGLLQDDWLELLKGQPQDEESCAISPSKPENLVFHSKVKSLIGAVEKLKQDLLEKSILEDFPLQEKQEQPVELLLEHSISALSLEDPNKPVVKGLKLQQFSELAAPVTFDPETINSHHSLSDENKTISVLDVKRCYPPAPRRFTISQALGCQSFDCGRHYWEVNTKDSEGWAIGVTEGKIGKHDLLGRNDFSWCVEWSNKQLLAWHRSCSTLLTQAKPQTVGILLDCESRALSFYSADDGILLHRFESHFQGPFFPAFWLNGLGVGEHLTIT</sequence>
<evidence type="ECO:0000256" key="7">
    <source>
        <dbReference type="SAM" id="Coils"/>
    </source>
</evidence>
<keyword evidence="5" id="KW-0391">Immunity</keyword>
<evidence type="ECO:0000256" key="1">
    <source>
        <dbReference type="ARBA" id="ARBA00022588"/>
    </source>
</evidence>
<feature type="coiled-coil region" evidence="7">
    <location>
        <begin position="177"/>
        <end position="282"/>
    </location>
</feature>
<feature type="domain" description="B30.2/SPRY" evidence="9">
    <location>
        <begin position="363"/>
        <end position="548"/>
    </location>
</feature>
<dbReference type="InterPro" id="IPR043136">
    <property type="entry name" value="B30.2/SPRY_sf"/>
</dbReference>
<dbReference type="PRINTS" id="PR01407">
    <property type="entry name" value="BUTYPHLNCDUF"/>
</dbReference>
<dbReference type="InterPro" id="IPR003877">
    <property type="entry name" value="SPRY_dom"/>
</dbReference>
<dbReference type="InterPro" id="IPR013320">
    <property type="entry name" value="ConA-like_dom_sf"/>
</dbReference>
<dbReference type="GeneID" id="117368362"/>
<evidence type="ECO:0000313" key="10">
    <source>
        <dbReference type="Proteomes" id="UP000515159"/>
    </source>
</evidence>
<evidence type="ECO:0000256" key="2">
    <source>
        <dbReference type="ARBA" id="ARBA00022723"/>
    </source>
</evidence>